<evidence type="ECO:0000256" key="1">
    <source>
        <dbReference type="SAM" id="MobiDB-lite"/>
    </source>
</evidence>
<reference evidence="2" key="1">
    <citation type="submission" date="2021-01" db="EMBL/GenBank/DDBJ databases">
        <authorList>
            <person name="Corre E."/>
            <person name="Pelletier E."/>
            <person name="Niang G."/>
            <person name="Scheremetjew M."/>
            <person name="Finn R."/>
            <person name="Kale V."/>
            <person name="Holt S."/>
            <person name="Cochrane G."/>
            <person name="Meng A."/>
            <person name="Brown T."/>
            <person name="Cohen L."/>
        </authorList>
    </citation>
    <scope>NUCLEOTIDE SEQUENCE</scope>
    <source>
        <strain evidence="2">NIES-2562</strain>
    </source>
</reference>
<protein>
    <submittedName>
        <fullName evidence="2">Uncharacterized protein</fullName>
    </submittedName>
</protein>
<proteinExistence type="predicted"/>
<dbReference type="EMBL" id="HBIB01036494">
    <property type="protein sequence ID" value="CAE0261410.1"/>
    <property type="molecule type" value="Transcribed_RNA"/>
</dbReference>
<sequence>MPPKKKKTLKKGSSKKSVKSSSSKGGGGSGGDTGSNFIPPVLPDPEPEQFVTLDVKLITWEYLDFTMEVSLDCRLFAVMDAIVKKHGGSIASLTLYKDEFNPKNVISGYEKTLRHFNFPGGEKGQVKATIYYDFEPAKIDCPVLLTTPQSERALAAERTGVSGSTSTMRKTEPRLHALRRQGGSSAASPSPSPSPLAPRAGTPKKMAWS</sequence>
<feature type="compositionally biased region" description="Gly residues" evidence="1">
    <location>
        <begin position="24"/>
        <end position="33"/>
    </location>
</feature>
<dbReference type="AlphaFoldDB" id="A0A7S3DL50"/>
<accession>A0A7S3DL50</accession>
<gene>
    <name evidence="2" type="ORF">PBIL07802_LOCUS23702</name>
</gene>
<name>A0A7S3DL50_9EUKA</name>
<organism evidence="2">
    <name type="scientific">Palpitomonas bilix</name>
    <dbReference type="NCBI Taxonomy" id="652834"/>
    <lineage>
        <taxon>Eukaryota</taxon>
        <taxon>Eukaryota incertae sedis</taxon>
    </lineage>
</organism>
<feature type="region of interest" description="Disordered" evidence="1">
    <location>
        <begin position="1"/>
        <end position="41"/>
    </location>
</feature>
<feature type="compositionally biased region" description="Basic residues" evidence="1">
    <location>
        <begin position="1"/>
        <end position="18"/>
    </location>
</feature>
<evidence type="ECO:0000313" key="2">
    <source>
        <dbReference type="EMBL" id="CAE0261410.1"/>
    </source>
</evidence>
<feature type="region of interest" description="Disordered" evidence="1">
    <location>
        <begin position="155"/>
        <end position="209"/>
    </location>
</feature>